<gene>
    <name evidence="1" type="ORF">CQW23_09329</name>
</gene>
<dbReference type="GO" id="GO:0005737">
    <property type="term" value="C:cytoplasm"/>
    <property type="evidence" value="ECO:0007669"/>
    <property type="project" value="TreeGrafter"/>
</dbReference>
<reference evidence="2" key="2">
    <citation type="journal article" date="2017" name="J. Anim. Genet.">
        <title>Multiple reference genome sequences of hot pepper reveal the massive evolution of plant disease resistance genes by retroduplication.</title>
        <authorList>
            <person name="Kim S."/>
            <person name="Park J."/>
            <person name="Yeom S.-I."/>
            <person name="Kim Y.-M."/>
            <person name="Seo E."/>
            <person name="Kim K.-T."/>
            <person name="Kim M.-S."/>
            <person name="Lee J.M."/>
            <person name="Cheong K."/>
            <person name="Shin H.-S."/>
            <person name="Kim S.-B."/>
            <person name="Han K."/>
            <person name="Lee J."/>
            <person name="Park M."/>
            <person name="Lee H.-A."/>
            <person name="Lee H.-Y."/>
            <person name="Lee Y."/>
            <person name="Oh S."/>
            <person name="Lee J.H."/>
            <person name="Choi E."/>
            <person name="Choi E."/>
            <person name="Lee S.E."/>
            <person name="Jeon J."/>
            <person name="Kim H."/>
            <person name="Choi G."/>
            <person name="Song H."/>
            <person name="Lee J."/>
            <person name="Lee S.-C."/>
            <person name="Kwon J.-K."/>
            <person name="Lee H.-Y."/>
            <person name="Koo N."/>
            <person name="Hong Y."/>
            <person name="Kim R.W."/>
            <person name="Kang W.-H."/>
            <person name="Huh J.H."/>
            <person name="Kang B.-C."/>
            <person name="Yang T.-J."/>
            <person name="Lee Y.-H."/>
            <person name="Bennetzen J.L."/>
            <person name="Choi D."/>
        </authorList>
    </citation>
    <scope>NUCLEOTIDE SEQUENCE [LARGE SCALE GENOMIC DNA]</scope>
    <source>
        <strain evidence="2">cv. PBC81</strain>
    </source>
</reference>
<dbReference type="GO" id="GO:0005634">
    <property type="term" value="C:nucleus"/>
    <property type="evidence" value="ECO:0007669"/>
    <property type="project" value="TreeGrafter"/>
</dbReference>
<dbReference type="Gene3D" id="1.25.10.10">
    <property type="entry name" value="Leucine-rich Repeat Variant"/>
    <property type="match status" value="1"/>
</dbReference>
<organism evidence="1 2">
    <name type="scientific">Capsicum baccatum</name>
    <name type="common">Peruvian pepper</name>
    <dbReference type="NCBI Taxonomy" id="33114"/>
    <lineage>
        <taxon>Eukaryota</taxon>
        <taxon>Viridiplantae</taxon>
        <taxon>Streptophyta</taxon>
        <taxon>Embryophyta</taxon>
        <taxon>Tracheophyta</taxon>
        <taxon>Spermatophyta</taxon>
        <taxon>Magnoliopsida</taxon>
        <taxon>eudicotyledons</taxon>
        <taxon>Gunneridae</taxon>
        <taxon>Pentapetalae</taxon>
        <taxon>asterids</taxon>
        <taxon>lamiids</taxon>
        <taxon>Solanales</taxon>
        <taxon>Solanaceae</taxon>
        <taxon>Solanoideae</taxon>
        <taxon>Capsiceae</taxon>
        <taxon>Capsicum</taxon>
    </lineage>
</organism>
<sequence>MGALRVINELIDVTISENTSKVAKLSNYMRASYEIKRDPEILVLASNVLCHLVRSGGAMTVDEVEHQVKVALEWLRGKRIEYRCFAAVLILKEMVENDSTGFNVHVPEFVDAIWVALRDPTLAVREKAVEALRACL</sequence>
<keyword evidence="2" id="KW-1185">Reference proteome</keyword>
<dbReference type="GO" id="GO:0031931">
    <property type="term" value="C:TORC1 complex"/>
    <property type="evidence" value="ECO:0007669"/>
    <property type="project" value="TreeGrafter"/>
</dbReference>
<dbReference type="PANTHER" id="PTHR11139:SF9">
    <property type="entry name" value="SERINE_THREONINE-PROTEIN KINASE MTOR"/>
    <property type="match status" value="1"/>
</dbReference>
<dbReference type="OrthoDB" id="1497633at2759"/>
<dbReference type="GO" id="GO:0031932">
    <property type="term" value="C:TORC2 complex"/>
    <property type="evidence" value="ECO:0007669"/>
    <property type="project" value="TreeGrafter"/>
</dbReference>
<comment type="caution">
    <text evidence="1">The sequence shown here is derived from an EMBL/GenBank/DDBJ whole genome shotgun (WGS) entry which is preliminary data.</text>
</comment>
<protein>
    <recommendedName>
        <fullName evidence="3">Serine/threonine-protein kinase TOR</fullName>
    </recommendedName>
</protein>
<dbReference type="AlphaFoldDB" id="A0A2G2WWI5"/>
<dbReference type="InterPro" id="IPR011989">
    <property type="entry name" value="ARM-like"/>
</dbReference>
<dbReference type="PANTHER" id="PTHR11139">
    <property type="entry name" value="ATAXIA TELANGIECTASIA MUTATED ATM -RELATED"/>
    <property type="match status" value="1"/>
</dbReference>
<dbReference type="STRING" id="33114.A0A2G2WWI5"/>
<dbReference type="InterPro" id="IPR016024">
    <property type="entry name" value="ARM-type_fold"/>
</dbReference>
<name>A0A2G2WWI5_CAPBA</name>
<dbReference type="Proteomes" id="UP000224567">
    <property type="component" value="Unassembled WGS sequence"/>
</dbReference>
<dbReference type="GO" id="GO:0016242">
    <property type="term" value="P:negative regulation of macroautophagy"/>
    <property type="evidence" value="ECO:0007669"/>
    <property type="project" value="TreeGrafter"/>
</dbReference>
<dbReference type="EMBL" id="MLFT02000004">
    <property type="protein sequence ID" value="PHT49582.1"/>
    <property type="molecule type" value="Genomic_DNA"/>
</dbReference>
<proteinExistence type="predicted"/>
<dbReference type="InterPro" id="IPR050517">
    <property type="entry name" value="DDR_Repair_Kinase"/>
</dbReference>
<evidence type="ECO:0000313" key="2">
    <source>
        <dbReference type="Proteomes" id="UP000224567"/>
    </source>
</evidence>
<dbReference type="SUPFAM" id="SSF48371">
    <property type="entry name" value="ARM repeat"/>
    <property type="match status" value="1"/>
</dbReference>
<evidence type="ECO:0000313" key="1">
    <source>
        <dbReference type="EMBL" id="PHT49582.1"/>
    </source>
</evidence>
<dbReference type="GO" id="GO:0004674">
    <property type="term" value="F:protein serine/threonine kinase activity"/>
    <property type="evidence" value="ECO:0007669"/>
    <property type="project" value="TreeGrafter"/>
</dbReference>
<reference evidence="1 2" key="1">
    <citation type="journal article" date="2017" name="Genome Biol.">
        <title>New reference genome sequences of hot pepper reveal the massive evolution of plant disease-resistance genes by retroduplication.</title>
        <authorList>
            <person name="Kim S."/>
            <person name="Park J."/>
            <person name="Yeom S.I."/>
            <person name="Kim Y.M."/>
            <person name="Seo E."/>
            <person name="Kim K.T."/>
            <person name="Kim M.S."/>
            <person name="Lee J.M."/>
            <person name="Cheong K."/>
            <person name="Shin H.S."/>
            <person name="Kim S.B."/>
            <person name="Han K."/>
            <person name="Lee J."/>
            <person name="Park M."/>
            <person name="Lee H.A."/>
            <person name="Lee H.Y."/>
            <person name="Lee Y."/>
            <person name="Oh S."/>
            <person name="Lee J.H."/>
            <person name="Choi E."/>
            <person name="Choi E."/>
            <person name="Lee S.E."/>
            <person name="Jeon J."/>
            <person name="Kim H."/>
            <person name="Choi G."/>
            <person name="Song H."/>
            <person name="Lee J."/>
            <person name="Lee S.C."/>
            <person name="Kwon J.K."/>
            <person name="Lee H.Y."/>
            <person name="Koo N."/>
            <person name="Hong Y."/>
            <person name="Kim R.W."/>
            <person name="Kang W.H."/>
            <person name="Huh J.H."/>
            <person name="Kang B.C."/>
            <person name="Yang T.J."/>
            <person name="Lee Y.H."/>
            <person name="Bennetzen J.L."/>
            <person name="Choi D."/>
        </authorList>
    </citation>
    <scope>NUCLEOTIDE SEQUENCE [LARGE SCALE GENOMIC DNA]</scope>
    <source>
        <strain evidence="2">cv. PBC81</strain>
    </source>
</reference>
<evidence type="ECO:0008006" key="3">
    <source>
        <dbReference type="Google" id="ProtNLM"/>
    </source>
</evidence>
<accession>A0A2G2WWI5</accession>
<dbReference type="GO" id="GO:0031929">
    <property type="term" value="P:TOR signaling"/>
    <property type="evidence" value="ECO:0007669"/>
    <property type="project" value="TreeGrafter"/>
</dbReference>